<comment type="catalytic activity">
    <reaction evidence="7 10">
        <text>urate + O2 + H2O = 5-hydroxyisourate + H2O2</text>
        <dbReference type="Rhea" id="RHEA:21368"/>
        <dbReference type="ChEBI" id="CHEBI:15377"/>
        <dbReference type="ChEBI" id="CHEBI:15379"/>
        <dbReference type="ChEBI" id="CHEBI:16240"/>
        <dbReference type="ChEBI" id="CHEBI:17775"/>
        <dbReference type="ChEBI" id="CHEBI:18072"/>
        <dbReference type="EC" id="1.7.3.3"/>
    </reaction>
</comment>
<reference evidence="11" key="1">
    <citation type="submission" date="2014-08" db="EMBL/GenBank/DDBJ databases">
        <authorList>
            <person name="Sharma Rahul"/>
            <person name="Thines Marco"/>
        </authorList>
    </citation>
    <scope>NUCLEOTIDE SEQUENCE</scope>
</reference>
<feature type="binding site" evidence="9">
    <location>
        <position position="251"/>
    </location>
    <ligand>
        <name>5-hydroxyisourate</name>
        <dbReference type="ChEBI" id="CHEBI:18072"/>
    </ligand>
</feature>
<evidence type="ECO:0000256" key="6">
    <source>
        <dbReference type="ARBA" id="ARBA00023140"/>
    </source>
</evidence>
<evidence type="ECO:0000256" key="4">
    <source>
        <dbReference type="ARBA" id="ARBA00022631"/>
    </source>
</evidence>
<keyword evidence="4 7" id="KW-0659">Purine metabolism</keyword>
<dbReference type="AlphaFoldDB" id="A0A0F7SNW7"/>
<evidence type="ECO:0000313" key="11">
    <source>
        <dbReference type="EMBL" id="CED82374.1"/>
    </source>
</evidence>
<feature type="binding site" evidence="9">
    <location>
        <position position="278"/>
    </location>
    <ligand>
        <name>urate</name>
        <dbReference type="ChEBI" id="CHEBI:17775"/>
    </ligand>
</feature>
<dbReference type="FunFam" id="3.10.270.10:FF:000001">
    <property type="entry name" value="Uricase"/>
    <property type="match status" value="1"/>
</dbReference>
<keyword evidence="6 7" id="KW-0576">Peroxisome</keyword>
<evidence type="ECO:0000256" key="9">
    <source>
        <dbReference type="PIRSR" id="PIRSR000241-2"/>
    </source>
</evidence>
<dbReference type="PANTHER" id="PTHR42874">
    <property type="entry name" value="URICASE"/>
    <property type="match status" value="1"/>
</dbReference>
<evidence type="ECO:0000256" key="10">
    <source>
        <dbReference type="RuleBase" id="RU004455"/>
    </source>
</evidence>
<comment type="function">
    <text evidence="7 10">Catalyzes the oxidation of uric acid to 5-hydroxyisourate, which is further processed to form (S)-allantoin.</text>
</comment>
<dbReference type="GO" id="GO:0006145">
    <property type="term" value="P:purine nucleobase catabolic process"/>
    <property type="evidence" value="ECO:0007669"/>
    <property type="project" value="TreeGrafter"/>
</dbReference>
<feature type="active site" description="Charge relay system" evidence="8">
    <location>
        <position position="280"/>
    </location>
</feature>
<dbReference type="PIRSF" id="PIRSF000241">
    <property type="entry name" value="Urate_oxidase"/>
    <property type="match status" value="1"/>
</dbReference>
<dbReference type="GO" id="GO:0019628">
    <property type="term" value="P:urate catabolic process"/>
    <property type="evidence" value="ECO:0007669"/>
    <property type="project" value="UniProtKB-UniPathway"/>
</dbReference>
<dbReference type="Gene3D" id="3.10.270.10">
    <property type="entry name" value="Urate Oxidase"/>
    <property type="match status" value="1"/>
</dbReference>
<protein>
    <recommendedName>
        <fullName evidence="7 10">Uricase</fullName>
        <ecNumber evidence="7 10">1.7.3.3</ecNumber>
    </recommendedName>
    <alternativeName>
        <fullName evidence="7">Urate oxidase</fullName>
    </alternativeName>
</protein>
<feature type="binding site" evidence="9">
    <location>
        <position position="177"/>
    </location>
    <ligand>
        <name>urate</name>
        <dbReference type="ChEBI" id="CHEBI:17775"/>
    </ligand>
</feature>
<dbReference type="InterPro" id="IPR002042">
    <property type="entry name" value="Uricase"/>
</dbReference>
<accession>A0A0F7SNW7</accession>
<evidence type="ECO:0000256" key="2">
    <source>
        <dbReference type="ARBA" id="ARBA00004831"/>
    </source>
</evidence>
<feature type="active site" description="Charge relay system" evidence="8">
    <location>
        <position position="69"/>
    </location>
</feature>
<feature type="binding site" evidence="9">
    <location>
        <position position="194"/>
    </location>
    <ligand>
        <name>urate</name>
        <dbReference type="ChEBI" id="CHEBI:17775"/>
    </ligand>
</feature>
<dbReference type="PANTHER" id="PTHR42874:SF1">
    <property type="entry name" value="URICASE"/>
    <property type="match status" value="1"/>
</dbReference>
<proteinExistence type="inferred from homology"/>
<organism evidence="11">
    <name type="scientific">Phaffia rhodozyma</name>
    <name type="common">Yeast</name>
    <name type="synonym">Xanthophyllomyces dendrorhous</name>
    <dbReference type="NCBI Taxonomy" id="264483"/>
    <lineage>
        <taxon>Eukaryota</taxon>
        <taxon>Fungi</taxon>
        <taxon>Dikarya</taxon>
        <taxon>Basidiomycota</taxon>
        <taxon>Agaricomycotina</taxon>
        <taxon>Tremellomycetes</taxon>
        <taxon>Cystofilobasidiales</taxon>
        <taxon>Mrakiaceae</taxon>
        <taxon>Phaffia</taxon>
    </lineage>
</organism>
<comment type="subcellular location">
    <subcellularLocation>
        <location evidence="1 7">Peroxisome</location>
    </subcellularLocation>
</comment>
<evidence type="ECO:0000256" key="5">
    <source>
        <dbReference type="ARBA" id="ARBA00023002"/>
    </source>
</evidence>
<feature type="binding site" evidence="9">
    <location>
        <position position="252"/>
    </location>
    <ligand>
        <name>5-hydroxyisourate</name>
        <dbReference type="ChEBI" id="CHEBI:18072"/>
    </ligand>
</feature>
<feature type="binding site" evidence="9">
    <location>
        <position position="69"/>
    </location>
    <ligand>
        <name>urate</name>
        <dbReference type="ChEBI" id="CHEBI:17775"/>
    </ligand>
</feature>
<feature type="binding site" evidence="9">
    <location>
        <position position="69"/>
    </location>
    <ligand>
        <name>O2</name>
        <dbReference type="ChEBI" id="CHEBI:15379"/>
    </ligand>
</feature>
<feature type="binding site" evidence="9">
    <location>
        <position position="70"/>
    </location>
    <ligand>
        <name>urate</name>
        <dbReference type="ChEBI" id="CHEBI:17775"/>
    </ligand>
</feature>
<dbReference type="Pfam" id="PF01014">
    <property type="entry name" value="Uricase"/>
    <property type="match status" value="2"/>
</dbReference>
<feature type="binding site" evidence="9">
    <location>
        <position position="278"/>
    </location>
    <ligand>
        <name>O2</name>
        <dbReference type="ChEBI" id="CHEBI:15379"/>
    </ligand>
</feature>
<feature type="active site" description="Charge relay system" evidence="8">
    <location>
        <position position="18"/>
    </location>
</feature>
<feature type="binding site" evidence="9">
    <location>
        <position position="278"/>
    </location>
    <ligand>
        <name>5-hydroxyisourate</name>
        <dbReference type="ChEBI" id="CHEBI:18072"/>
    </ligand>
</feature>
<dbReference type="PRINTS" id="PR00093">
    <property type="entry name" value="URICASE"/>
</dbReference>
<evidence type="ECO:0000256" key="3">
    <source>
        <dbReference type="ARBA" id="ARBA00009760"/>
    </source>
</evidence>
<keyword evidence="5 7" id="KW-0560">Oxidoreductase</keyword>
<feature type="binding site" evidence="9">
    <location>
        <position position="69"/>
    </location>
    <ligand>
        <name>5-hydroxyisourate</name>
        <dbReference type="ChEBI" id="CHEBI:18072"/>
    </ligand>
</feature>
<dbReference type="SUPFAM" id="SSF55620">
    <property type="entry name" value="Tetrahydrobiopterin biosynthesis enzymes-like"/>
    <property type="match status" value="2"/>
</dbReference>
<dbReference type="NCBIfam" id="TIGR03383">
    <property type="entry name" value="urate_oxi"/>
    <property type="match status" value="1"/>
</dbReference>
<sequence>MSDTQEDLGFLSSARYGKDLVRVARVVRTPAADGKPAKQEVVEYVVRALLEGDFAESYDAADNTRIVATDSIKNTTYIMAKVSPHVMTPELFALHLGTHFVTKYSHIQKAHIDIQSLRWSRIDVQDIGAHPHSFVRDGDEKRVVSVVVDGTSTDDITAIVKSGVKDLLVLKTAGSSFTNFLRDEFTTLPEVDDRIFSTSITCDYTVTLPPNIPLTIDNLNKIGAEVQFEKLASTARTTTLEVFATHDSASVQATLYRAAQTILSRASPIKEVFYSLPNKHYMPVNLKPFNLENGKGREGLVEVFEPVASPSGLIQATITRK</sequence>
<dbReference type="UniPathway" id="UPA00394">
    <property type="reaction ID" value="UER00650"/>
</dbReference>
<comment type="pathway">
    <text evidence="2 7">Purine metabolism; urate degradation; (S)-allantoin from urate: step 1/3.</text>
</comment>
<evidence type="ECO:0000256" key="8">
    <source>
        <dbReference type="PIRSR" id="PIRSR000241-1"/>
    </source>
</evidence>
<dbReference type="EMBL" id="LN483124">
    <property type="protein sequence ID" value="CED82374.1"/>
    <property type="molecule type" value="Genomic_DNA"/>
</dbReference>
<feature type="binding site" evidence="9">
    <location>
        <position position="194"/>
    </location>
    <ligand>
        <name>5-hydroxyisourate</name>
        <dbReference type="ChEBI" id="CHEBI:18072"/>
    </ligand>
</feature>
<dbReference type="GO" id="GO:0005777">
    <property type="term" value="C:peroxisome"/>
    <property type="evidence" value="ECO:0007669"/>
    <property type="project" value="UniProtKB-SubCell"/>
</dbReference>
<feature type="binding site" evidence="9">
    <location>
        <position position="251"/>
    </location>
    <ligand>
        <name>urate</name>
        <dbReference type="ChEBI" id="CHEBI:17775"/>
    </ligand>
</feature>
<evidence type="ECO:0000256" key="7">
    <source>
        <dbReference type="PIRNR" id="PIRNR000241"/>
    </source>
</evidence>
<dbReference type="GO" id="GO:0004846">
    <property type="term" value="F:urate oxidase activity"/>
    <property type="evidence" value="ECO:0007669"/>
    <property type="project" value="UniProtKB-EC"/>
</dbReference>
<comment type="similarity">
    <text evidence="3 7 10">Belongs to the uricase family.</text>
</comment>
<feature type="binding site" evidence="9">
    <location>
        <position position="70"/>
    </location>
    <ligand>
        <name>5-hydroxyisourate</name>
        <dbReference type="ChEBI" id="CHEBI:18072"/>
    </ligand>
</feature>
<feature type="binding site" evidence="9">
    <location>
        <position position="252"/>
    </location>
    <ligand>
        <name>urate</name>
        <dbReference type="ChEBI" id="CHEBI:17775"/>
    </ligand>
</feature>
<name>A0A0F7SNW7_PHARH</name>
<dbReference type="EC" id="1.7.3.3" evidence="7 10"/>
<evidence type="ECO:0000256" key="1">
    <source>
        <dbReference type="ARBA" id="ARBA00004275"/>
    </source>
</evidence>